<dbReference type="GeneTree" id="ENSGT00390000017571"/>
<name>A0A4W5NPV6_9TELE</name>
<accession>A0A4W5NPV6</accession>
<reference evidence="3" key="2">
    <citation type="submission" date="2025-08" db="UniProtKB">
        <authorList>
            <consortium name="Ensembl"/>
        </authorList>
    </citation>
    <scope>IDENTIFICATION</scope>
</reference>
<proteinExistence type="inferred from homology"/>
<dbReference type="GO" id="GO:0005737">
    <property type="term" value="C:cytoplasm"/>
    <property type="evidence" value="ECO:0007669"/>
    <property type="project" value="TreeGrafter"/>
</dbReference>
<dbReference type="GO" id="GO:0006446">
    <property type="term" value="P:regulation of translational initiation"/>
    <property type="evidence" value="ECO:0007669"/>
    <property type="project" value="TreeGrafter"/>
</dbReference>
<reference evidence="4" key="1">
    <citation type="submission" date="2018-06" db="EMBL/GenBank/DDBJ databases">
        <title>Genome assembly of Danube salmon.</title>
        <authorList>
            <person name="Macqueen D.J."/>
            <person name="Gundappa M.K."/>
        </authorList>
    </citation>
    <scope>NUCLEOTIDE SEQUENCE [LARGE SCALE GENOMIC DNA]</scope>
</reference>
<dbReference type="InterPro" id="IPR036956">
    <property type="entry name" value="Impact_N_sf"/>
</dbReference>
<feature type="domain" description="Impact N-terminal" evidence="2">
    <location>
        <begin position="75"/>
        <end position="168"/>
    </location>
</feature>
<dbReference type="Proteomes" id="UP000314982">
    <property type="component" value="Unassembled WGS sequence"/>
</dbReference>
<evidence type="ECO:0000256" key="1">
    <source>
        <dbReference type="ARBA" id="ARBA00007665"/>
    </source>
</evidence>
<comment type="similarity">
    <text evidence="1">Belongs to the IMPACT family.</text>
</comment>
<reference evidence="3" key="3">
    <citation type="submission" date="2025-09" db="UniProtKB">
        <authorList>
            <consortium name="Ensembl"/>
        </authorList>
    </citation>
    <scope>IDENTIFICATION</scope>
</reference>
<dbReference type="AlphaFoldDB" id="A0A4W5NPV6"/>
<dbReference type="Pfam" id="PF01205">
    <property type="entry name" value="Impact_N"/>
    <property type="match status" value="1"/>
</dbReference>
<dbReference type="InterPro" id="IPR020568">
    <property type="entry name" value="Ribosomal_Su5_D2-typ_SF"/>
</dbReference>
<dbReference type="PANTHER" id="PTHR16301:SF25">
    <property type="entry name" value="PROTEIN IMPACT"/>
    <property type="match status" value="1"/>
</dbReference>
<dbReference type="STRING" id="62062.ENSHHUP00000051310"/>
<dbReference type="SUPFAM" id="SSF54211">
    <property type="entry name" value="Ribosomal protein S5 domain 2-like"/>
    <property type="match status" value="1"/>
</dbReference>
<protein>
    <submittedName>
        <fullName evidence="3">Impact RWD domain protein</fullName>
    </submittedName>
</protein>
<dbReference type="GO" id="GO:0140469">
    <property type="term" value="P:GCN2-mediated signaling"/>
    <property type="evidence" value="ECO:0007669"/>
    <property type="project" value="TreeGrafter"/>
</dbReference>
<organism evidence="3 4">
    <name type="scientific">Hucho hucho</name>
    <name type="common">huchen</name>
    <dbReference type="NCBI Taxonomy" id="62062"/>
    <lineage>
        <taxon>Eukaryota</taxon>
        <taxon>Metazoa</taxon>
        <taxon>Chordata</taxon>
        <taxon>Craniata</taxon>
        <taxon>Vertebrata</taxon>
        <taxon>Euteleostomi</taxon>
        <taxon>Actinopterygii</taxon>
        <taxon>Neopterygii</taxon>
        <taxon>Teleostei</taxon>
        <taxon>Protacanthopterygii</taxon>
        <taxon>Salmoniformes</taxon>
        <taxon>Salmonidae</taxon>
        <taxon>Salmoninae</taxon>
        <taxon>Hucho</taxon>
    </lineage>
</organism>
<sequence length="190" mass="21648">TSNVDLENLAALSSIYGDKWCVIDEAVIVSLNGAWLWGPDRRALFNSLEELYMYVQCIYEELPPIKHGGMITDRRSTFLPQLPTVVTTRQLLCRMLDMLYRYQPSTNPSPFYCLYCRIYCEDKQSFLQDREDDGDTAAGGQLLHLLQILDVPKVVVSCWYGGILLGPDISNTSTTLPETSWTRRDTLPLQ</sequence>
<dbReference type="Gene3D" id="3.30.230.30">
    <property type="entry name" value="Impact, N-terminal domain"/>
    <property type="match status" value="1"/>
</dbReference>
<dbReference type="Ensembl" id="ENSHHUT00000053125.1">
    <property type="protein sequence ID" value="ENSHHUP00000051310.1"/>
    <property type="gene ID" value="ENSHHUG00000030896.1"/>
</dbReference>
<dbReference type="InterPro" id="IPR023582">
    <property type="entry name" value="Impact"/>
</dbReference>
<keyword evidence="4" id="KW-1185">Reference proteome</keyword>
<evidence type="ECO:0000313" key="4">
    <source>
        <dbReference type="Proteomes" id="UP000314982"/>
    </source>
</evidence>
<dbReference type="PANTHER" id="PTHR16301">
    <property type="entry name" value="IMPACT-RELATED"/>
    <property type="match status" value="1"/>
</dbReference>
<evidence type="ECO:0000313" key="3">
    <source>
        <dbReference type="Ensembl" id="ENSHHUP00000051310.1"/>
    </source>
</evidence>
<dbReference type="InterPro" id="IPR001498">
    <property type="entry name" value="Impact_N"/>
</dbReference>
<evidence type="ECO:0000259" key="2">
    <source>
        <dbReference type="Pfam" id="PF01205"/>
    </source>
</evidence>